<organism evidence="2 3">
    <name type="scientific">Naematelia encephala</name>
    <dbReference type="NCBI Taxonomy" id="71784"/>
    <lineage>
        <taxon>Eukaryota</taxon>
        <taxon>Fungi</taxon>
        <taxon>Dikarya</taxon>
        <taxon>Basidiomycota</taxon>
        <taxon>Agaricomycotina</taxon>
        <taxon>Tremellomycetes</taxon>
        <taxon>Tremellales</taxon>
        <taxon>Naemateliaceae</taxon>
        <taxon>Naematelia</taxon>
    </lineage>
</organism>
<feature type="chain" id="PRO_5013163961" evidence="1">
    <location>
        <begin position="23"/>
        <end position="54"/>
    </location>
</feature>
<dbReference type="InParanoid" id="A0A1Y2AR02"/>
<evidence type="ECO:0000256" key="1">
    <source>
        <dbReference type="SAM" id="SignalP"/>
    </source>
</evidence>
<dbReference type="AlphaFoldDB" id="A0A1Y2AR02"/>
<comment type="caution">
    <text evidence="2">The sequence shown here is derived from an EMBL/GenBank/DDBJ whole genome shotgun (WGS) entry which is preliminary data.</text>
</comment>
<feature type="signal peptide" evidence="1">
    <location>
        <begin position="1"/>
        <end position="22"/>
    </location>
</feature>
<protein>
    <submittedName>
        <fullName evidence="2">Uncharacterized protein</fullName>
    </submittedName>
</protein>
<name>A0A1Y2AR02_9TREE</name>
<reference evidence="2 3" key="1">
    <citation type="submission" date="2016-07" db="EMBL/GenBank/DDBJ databases">
        <title>Pervasive Adenine N6-methylation of Active Genes in Fungi.</title>
        <authorList>
            <consortium name="DOE Joint Genome Institute"/>
            <person name="Mondo S.J."/>
            <person name="Dannebaum R.O."/>
            <person name="Kuo R.C."/>
            <person name="Labutti K."/>
            <person name="Haridas S."/>
            <person name="Kuo A."/>
            <person name="Salamov A."/>
            <person name="Ahrendt S.R."/>
            <person name="Lipzen A."/>
            <person name="Sullivan W."/>
            <person name="Andreopoulos W.B."/>
            <person name="Clum A."/>
            <person name="Lindquist E."/>
            <person name="Daum C."/>
            <person name="Ramamoorthy G.K."/>
            <person name="Gryganskyi A."/>
            <person name="Culley D."/>
            <person name="Magnuson J.K."/>
            <person name="James T.Y."/>
            <person name="O'Malley M.A."/>
            <person name="Stajich J.E."/>
            <person name="Spatafora J.W."/>
            <person name="Visel A."/>
            <person name="Grigoriev I.V."/>
        </authorList>
    </citation>
    <scope>NUCLEOTIDE SEQUENCE [LARGE SCALE GENOMIC DNA]</scope>
    <source>
        <strain evidence="2 3">68-887.2</strain>
    </source>
</reference>
<evidence type="ECO:0000313" key="3">
    <source>
        <dbReference type="Proteomes" id="UP000193986"/>
    </source>
</evidence>
<sequence>MRYININTLVLSIALLASSATAALVTTTLPWADGNTLLLSVTTDAAGDVLTQTM</sequence>
<dbReference type="EMBL" id="MCFC01000065">
    <property type="protein sequence ID" value="ORY24657.1"/>
    <property type="molecule type" value="Genomic_DNA"/>
</dbReference>
<proteinExistence type="predicted"/>
<dbReference type="Proteomes" id="UP000193986">
    <property type="component" value="Unassembled WGS sequence"/>
</dbReference>
<keyword evidence="3" id="KW-1185">Reference proteome</keyword>
<evidence type="ECO:0000313" key="2">
    <source>
        <dbReference type="EMBL" id="ORY24657.1"/>
    </source>
</evidence>
<keyword evidence="1" id="KW-0732">Signal</keyword>
<gene>
    <name evidence="2" type="ORF">BCR39DRAFT_545996</name>
</gene>
<accession>A0A1Y2AR02</accession>